<evidence type="ECO:0000256" key="13">
    <source>
        <dbReference type="ARBA" id="ARBA00060881"/>
    </source>
</evidence>
<dbReference type="FunFam" id="3.30.470.30:FF:000001">
    <property type="entry name" value="DNA ligase"/>
    <property type="match status" value="1"/>
</dbReference>
<evidence type="ECO:0000256" key="3">
    <source>
        <dbReference type="ARBA" id="ARBA00013308"/>
    </source>
</evidence>
<keyword evidence="10 14" id="KW-0520">NAD</keyword>
<dbReference type="PANTHER" id="PTHR23389:SF9">
    <property type="entry name" value="DNA LIGASE"/>
    <property type="match status" value="1"/>
</dbReference>
<evidence type="ECO:0000313" key="18">
    <source>
        <dbReference type="Proteomes" id="UP000650511"/>
    </source>
</evidence>
<evidence type="ECO:0000313" key="17">
    <source>
        <dbReference type="EMBL" id="GGI06174.1"/>
    </source>
</evidence>
<dbReference type="NCBIfam" id="NF005932">
    <property type="entry name" value="PRK07956.1"/>
    <property type="match status" value="1"/>
</dbReference>
<dbReference type="Pfam" id="PF03120">
    <property type="entry name" value="OB_DNA_ligase"/>
    <property type="match status" value="1"/>
</dbReference>
<gene>
    <name evidence="14 17" type="primary">ligA</name>
    <name evidence="17" type="ORF">GCM10011354_17770</name>
</gene>
<evidence type="ECO:0000256" key="7">
    <source>
        <dbReference type="ARBA" id="ARBA00022763"/>
    </source>
</evidence>
<dbReference type="SUPFAM" id="SSF47781">
    <property type="entry name" value="RuvA domain 2-like"/>
    <property type="match status" value="1"/>
</dbReference>
<dbReference type="Pfam" id="PF00533">
    <property type="entry name" value="BRCT"/>
    <property type="match status" value="1"/>
</dbReference>
<dbReference type="NCBIfam" id="TIGR00575">
    <property type="entry name" value="dnlj"/>
    <property type="match status" value="1"/>
</dbReference>
<feature type="binding site" evidence="14">
    <location>
        <begin position="40"/>
        <end position="44"/>
    </location>
    <ligand>
        <name>NAD(+)</name>
        <dbReference type="ChEBI" id="CHEBI:57540"/>
    </ligand>
</feature>
<comment type="similarity">
    <text evidence="13 14">Belongs to the NAD-dependent DNA ligase family. LigA subfamily.</text>
</comment>
<dbReference type="SMART" id="SM00292">
    <property type="entry name" value="BRCT"/>
    <property type="match status" value="1"/>
</dbReference>
<keyword evidence="18" id="KW-1185">Reference proteome</keyword>
<dbReference type="PROSITE" id="PS50172">
    <property type="entry name" value="BRCT"/>
    <property type="match status" value="1"/>
</dbReference>
<dbReference type="GO" id="GO:0003677">
    <property type="term" value="F:DNA binding"/>
    <property type="evidence" value="ECO:0007669"/>
    <property type="project" value="InterPro"/>
</dbReference>
<dbReference type="InterPro" id="IPR041663">
    <property type="entry name" value="DisA/LigA_HHH"/>
</dbReference>
<feature type="binding site" evidence="14">
    <location>
        <position position="446"/>
    </location>
    <ligand>
        <name>Zn(2+)</name>
        <dbReference type="ChEBI" id="CHEBI:29105"/>
    </ligand>
</feature>
<keyword evidence="9 14" id="KW-0460">Magnesium</keyword>
<sequence length="694" mass="75616">MAAAVPAHLAEARTRHDELSRRVRDARYRYYVLSDPPMSDAEFDALFAELLSLEEAHPQLATGNSPTQQVGAPLDTAFPPFRHPQPMRSLDNAFSRDELEAWLQRVVRGLAPDAPLALVCELKIDGVAVNLVYRDGVLETAATRGDGSVGENVTAQIATIAAVPYRLATEDVPTLVEVRGEVYYPLEAFEAMNAARIEQGEEAFMNPRNAASGALRQKDPEVTRQRPLSVWCHGFGAVEGMRFGRWSQALAWLRDAGLPTAIETRVVEAGDGDHTRLLDEVWDFVAHWTEARHRVPYEIDGVVVKVDDLAQREELGFTARAPRWAIAYKMPPVEQETTLERIEVNVGRTGKVTPYAVLEPVVVAGTRITYATLHNEIQVHAKDVREGDRVMVRRAGDVIPEVVGPVPSKRRPDAQPWSMPATCPFCGQPLTRPEGEAHHVDENVDCPNRLLESLSHLAGRGALDIEGLGEQTVELLVERGLVTNLADVFRLPEHREELLALEKWGEKRVDNLLAGIEEARQRPLDRVLVACNIRHLGPTYAKLLAWAMGSLEAIRAATPDELEAIDGIGPTIAAAVHAWFATPRNAELVDELVALGVTTRAEQAAVEEPGVDAELLAGRTFVVTGTLEGFTRDEARAALEARGAKVTGSVSKRTTAVVAGESPGSKLAKAEDLGVPVLDEAGLRAVLGTGELPG</sequence>
<evidence type="ECO:0000256" key="14">
    <source>
        <dbReference type="HAMAP-Rule" id="MF_01588"/>
    </source>
</evidence>
<keyword evidence="6 14" id="KW-0479">Metal-binding</keyword>
<dbReference type="PROSITE" id="PS01056">
    <property type="entry name" value="DNA_LIGASE_N2"/>
    <property type="match status" value="1"/>
</dbReference>
<evidence type="ECO:0000256" key="11">
    <source>
        <dbReference type="ARBA" id="ARBA00023204"/>
    </source>
</evidence>
<dbReference type="InterPro" id="IPR013839">
    <property type="entry name" value="DNAligase_adenylation"/>
</dbReference>
<evidence type="ECO:0000256" key="9">
    <source>
        <dbReference type="ARBA" id="ARBA00022842"/>
    </source>
</evidence>
<dbReference type="GO" id="GO:0046872">
    <property type="term" value="F:metal ion binding"/>
    <property type="evidence" value="ECO:0007669"/>
    <property type="project" value="UniProtKB-KW"/>
</dbReference>
<dbReference type="Gene3D" id="6.20.10.30">
    <property type="match status" value="1"/>
</dbReference>
<dbReference type="PIRSF" id="PIRSF001604">
    <property type="entry name" value="LigA"/>
    <property type="match status" value="1"/>
</dbReference>
<evidence type="ECO:0000256" key="15">
    <source>
        <dbReference type="RuleBase" id="RU000618"/>
    </source>
</evidence>
<evidence type="ECO:0000256" key="6">
    <source>
        <dbReference type="ARBA" id="ARBA00022723"/>
    </source>
</evidence>
<evidence type="ECO:0000259" key="16">
    <source>
        <dbReference type="PROSITE" id="PS50172"/>
    </source>
</evidence>
<dbReference type="InterPro" id="IPR013840">
    <property type="entry name" value="DNAligase_N"/>
</dbReference>
<feature type="binding site" evidence="14">
    <location>
        <position position="121"/>
    </location>
    <ligand>
        <name>NAD(+)</name>
        <dbReference type="ChEBI" id="CHEBI:57540"/>
    </ligand>
</feature>
<dbReference type="CDD" id="cd00114">
    <property type="entry name" value="LIGANc"/>
    <property type="match status" value="1"/>
</dbReference>
<dbReference type="InterPro" id="IPR033136">
    <property type="entry name" value="DNA_ligase_CS"/>
</dbReference>
<dbReference type="RefSeq" id="WP_205745308.1">
    <property type="nucleotide sequence ID" value="NZ_BMHA01000006.1"/>
</dbReference>
<comment type="function">
    <text evidence="1 14">DNA ligase that catalyzes the formation of phosphodiester linkages between 5'-phosphoryl and 3'-hydroxyl groups in double-stranded DNA using NAD as a coenzyme and as the energy source for the reaction. It is essential for DNA replication and repair of damaged DNA.</text>
</comment>
<comment type="cofactor">
    <cofactor evidence="14">
        <name>Mg(2+)</name>
        <dbReference type="ChEBI" id="CHEBI:18420"/>
    </cofactor>
    <cofactor evidence="14">
        <name>Mn(2+)</name>
        <dbReference type="ChEBI" id="CHEBI:29035"/>
    </cofactor>
</comment>
<comment type="caution">
    <text evidence="14">Lacks conserved residue(s) required for the propagation of feature annotation.</text>
</comment>
<dbReference type="SUPFAM" id="SSF52113">
    <property type="entry name" value="BRCT domain"/>
    <property type="match status" value="1"/>
</dbReference>
<feature type="binding site" evidence="14">
    <location>
        <begin position="89"/>
        <end position="90"/>
    </location>
    <ligand>
        <name>NAD(+)</name>
        <dbReference type="ChEBI" id="CHEBI:57540"/>
    </ligand>
</feature>
<dbReference type="EC" id="6.5.1.2" evidence="2 14"/>
<organism evidence="17 18">
    <name type="scientific">Egicoccus halophilus</name>
    <dbReference type="NCBI Taxonomy" id="1670830"/>
    <lineage>
        <taxon>Bacteria</taxon>
        <taxon>Bacillati</taxon>
        <taxon>Actinomycetota</taxon>
        <taxon>Nitriliruptoria</taxon>
        <taxon>Egicoccales</taxon>
        <taxon>Egicoccaceae</taxon>
        <taxon>Egicoccus</taxon>
    </lineage>
</organism>
<dbReference type="Pfam" id="PF12826">
    <property type="entry name" value="HHH_2"/>
    <property type="match status" value="1"/>
</dbReference>
<feature type="active site" description="N6-AMP-lysine intermediate" evidence="14">
    <location>
        <position position="123"/>
    </location>
</feature>
<proteinExistence type="inferred from homology"/>
<keyword evidence="11 14" id="KW-0234">DNA repair</keyword>
<dbReference type="SUPFAM" id="SSF56091">
    <property type="entry name" value="DNA ligase/mRNA capping enzyme, catalytic domain"/>
    <property type="match status" value="1"/>
</dbReference>
<dbReference type="GO" id="GO:0006281">
    <property type="term" value="P:DNA repair"/>
    <property type="evidence" value="ECO:0007669"/>
    <property type="project" value="UniProtKB-KW"/>
</dbReference>
<feature type="domain" description="BRCT" evidence="16">
    <location>
        <begin position="611"/>
        <end position="694"/>
    </location>
</feature>
<dbReference type="InterPro" id="IPR036420">
    <property type="entry name" value="BRCT_dom_sf"/>
</dbReference>
<dbReference type="PROSITE" id="PS01055">
    <property type="entry name" value="DNA_LIGASE_N1"/>
    <property type="match status" value="1"/>
</dbReference>
<evidence type="ECO:0000256" key="8">
    <source>
        <dbReference type="ARBA" id="ARBA00022833"/>
    </source>
</evidence>
<dbReference type="InterPro" id="IPR001357">
    <property type="entry name" value="BRCT_dom"/>
</dbReference>
<keyword evidence="4 14" id="KW-0436">Ligase</keyword>
<evidence type="ECO:0000256" key="10">
    <source>
        <dbReference type="ARBA" id="ARBA00023027"/>
    </source>
</evidence>
<comment type="caution">
    <text evidence="17">The sequence shown here is derived from an EMBL/GenBank/DDBJ whole genome shotgun (WGS) entry which is preliminary data.</text>
</comment>
<dbReference type="InterPro" id="IPR010994">
    <property type="entry name" value="RuvA_2-like"/>
</dbReference>
<dbReference type="Gene3D" id="3.40.50.10190">
    <property type="entry name" value="BRCT domain"/>
    <property type="match status" value="1"/>
</dbReference>
<dbReference type="AlphaFoldDB" id="A0A8J3AEE3"/>
<feature type="binding site" evidence="14">
    <location>
        <position position="305"/>
    </location>
    <ligand>
        <name>NAD(+)</name>
        <dbReference type="ChEBI" id="CHEBI:57540"/>
    </ligand>
</feature>
<dbReference type="GO" id="GO:0005829">
    <property type="term" value="C:cytosol"/>
    <property type="evidence" value="ECO:0007669"/>
    <property type="project" value="TreeGrafter"/>
</dbReference>
<dbReference type="Gene3D" id="1.10.287.610">
    <property type="entry name" value="Helix hairpin bin"/>
    <property type="match status" value="1"/>
</dbReference>
<dbReference type="SMART" id="SM00532">
    <property type="entry name" value="LIGANc"/>
    <property type="match status" value="1"/>
</dbReference>
<evidence type="ECO:0000256" key="5">
    <source>
        <dbReference type="ARBA" id="ARBA00022705"/>
    </source>
</evidence>
<dbReference type="FunFam" id="2.40.50.140:FF:000012">
    <property type="entry name" value="DNA ligase"/>
    <property type="match status" value="1"/>
</dbReference>
<dbReference type="SUPFAM" id="SSF50249">
    <property type="entry name" value="Nucleic acid-binding proteins"/>
    <property type="match status" value="1"/>
</dbReference>
<dbReference type="InterPro" id="IPR004150">
    <property type="entry name" value="NAD_DNA_ligase_OB"/>
</dbReference>
<comment type="catalytic activity">
    <reaction evidence="12 14 15">
        <text>NAD(+) + (deoxyribonucleotide)n-3'-hydroxyl + 5'-phospho-(deoxyribonucleotide)m = (deoxyribonucleotide)n+m + AMP + beta-nicotinamide D-nucleotide.</text>
        <dbReference type="EC" id="6.5.1.2"/>
    </reaction>
</comment>
<dbReference type="HAMAP" id="MF_01588">
    <property type="entry name" value="DNA_ligase_A"/>
    <property type="match status" value="1"/>
</dbReference>
<feature type="binding site" evidence="14">
    <location>
        <position position="144"/>
    </location>
    <ligand>
        <name>NAD(+)</name>
        <dbReference type="ChEBI" id="CHEBI:57540"/>
    </ligand>
</feature>
<dbReference type="InterPro" id="IPR012340">
    <property type="entry name" value="NA-bd_OB-fold"/>
</dbReference>
<accession>A0A8J3AEE3</accession>
<evidence type="ECO:0000256" key="4">
    <source>
        <dbReference type="ARBA" id="ARBA00022598"/>
    </source>
</evidence>
<dbReference type="Pfam" id="PF01653">
    <property type="entry name" value="DNA_ligase_aden"/>
    <property type="match status" value="1"/>
</dbReference>
<evidence type="ECO:0000256" key="1">
    <source>
        <dbReference type="ARBA" id="ARBA00004067"/>
    </source>
</evidence>
<evidence type="ECO:0000256" key="12">
    <source>
        <dbReference type="ARBA" id="ARBA00034005"/>
    </source>
</evidence>
<dbReference type="GO" id="GO:0003911">
    <property type="term" value="F:DNA ligase (NAD+) activity"/>
    <property type="evidence" value="ECO:0007669"/>
    <property type="project" value="UniProtKB-UniRule"/>
</dbReference>
<feature type="binding site" evidence="14">
    <location>
        <position position="329"/>
    </location>
    <ligand>
        <name>NAD(+)</name>
        <dbReference type="ChEBI" id="CHEBI:57540"/>
    </ligand>
</feature>
<feature type="binding site" evidence="14">
    <location>
        <position position="426"/>
    </location>
    <ligand>
        <name>Zn(2+)</name>
        <dbReference type="ChEBI" id="CHEBI:29105"/>
    </ligand>
</feature>
<dbReference type="InterPro" id="IPR018239">
    <property type="entry name" value="DNA_ligase_AS"/>
</dbReference>
<dbReference type="EMBL" id="BMHA01000006">
    <property type="protein sequence ID" value="GGI06174.1"/>
    <property type="molecule type" value="Genomic_DNA"/>
</dbReference>
<name>A0A8J3AEE3_9ACTN</name>
<feature type="binding site" evidence="14">
    <location>
        <position position="181"/>
    </location>
    <ligand>
        <name>NAD(+)</name>
        <dbReference type="ChEBI" id="CHEBI:57540"/>
    </ligand>
</feature>
<keyword evidence="7 14" id="KW-0227">DNA damage</keyword>
<dbReference type="SMART" id="SM00278">
    <property type="entry name" value="HhH1"/>
    <property type="match status" value="3"/>
</dbReference>
<keyword evidence="14" id="KW-0464">Manganese</keyword>
<keyword evidence="8 14" id="KW-0862">Zinc</keyword>
<dbReference type="Gene3D" id="1.10.150.20">
    <property type="entry name" value="5' to 3' exonuclease, C-terminal subdomain"/>
    <property type="match status" value="2"/>
</dbReference>
<dbReference type="Gene3D" id="3.30.470.30">
    <property type="entry name" value="DNA ligase/mRNA capping enzyme"/>
    <property type="match status" value="1"/>
</dbReference>
<reference evidence="17" key="2">
    <citation type="submission" date="2020-09" db="EMBL/GenBank/DDBJ databases">
        <authorList>
            <person name="Sun Q."/>
            <person name="Zhou Y."/>
        </authorList>
    </citation>
    <scope>NUCLEOTIDE SEQUENCE</scope>
    <source>
        <strain evidence="17">CGMCC 1.14988</strain>
    </source>
</reference>
<dbReference type="InterPro" id="IPR003583">
    <property type="entry name" value="Hlx-hairpin-Hlx_DNA-bd_motif"/>
</dbReference>
<protein>
    <recommendedName>
        <fullName evidence="3 14">DNA ligase</fullName>
        <ecNumber evidence="2 14">6.5.1.2</ecNumber>
    </recommendedName>
    <alternativeName>
        <fullName evidence="14">Polydeoxyribonucleotide synthase [NAD(+)]</fullName>
    </alternativeName>
</protein>
<dbReference type="Proteomes" id="UP000650511">
    <property type="component" value="Unassembled WGS sequence"/>
</dbReference>
<evidence type="ECO:0000256" key="2">
    <source>
        <dbReference type="ARBA" id="ARBA00012722"/>
    </source>
</evidence>
<dbReference type="InterPro" id="IPR001679">
    <property type="entry name" value="DNA_ligase"/>
</dbReference>
<feature type="binding site" evidence="14">
    <location>
        <position position="423"/>
    </location>
    <ligand>
        <name>Zn(2+)</name>
        <dbReference type="ChEBI" id="CHEBI:29105"/>
    </ligand>
</feature>
<dbReference type="PANTHER" id="PTHR23389">
    <property type="entry name" value="CHROMOSOME TRANSMISSION FIDELITY FACTOR 18"/>
    <property type="match status" value="1"/>
</dbReference>
<dbReference type="FunFam" id="3.40.50.10190:FF:000054">
    <property type="entry name" value="DNA ligase"/>
    <property type="match status" value="1"/>
</dbReference>
<dbReference type="Gene3D" id="2.40.50.140">
    <property type="entry name" value="Nucleic acid-binding proteins"/>
    <property type="match status" value="1"/>
</dbReference>
<reference evidence="17" key="1">
    <citation type="journal article" date="2014" name="Int. J. Syst. Evol. Microbiol.">
        <title>Complete genome sequence of Corynebacterium casei LMG S-19264T (=DSM 44701T), isolated from a smear-ripened cheese.</title>
        <authorList>
            <consortium name="US DOE Joint Genome Institute (JGI-PGF)"/>
            <person name="Walter F."/>
            <person name="Albersmeier A."/>
            <person name="Kalinowski J."/>
            <person name="Ruckert C."/>
        </authorList>
    </citation>
    <scope>NUCLEOTIDE SEQUENCE</scope>
    <source>
        <strain evidence="17">CGMCC 1.14988</strain>
    </source>
</reference>
<keyword evidence="5 14" id="KW-0235">DNA replication</keyword>
<dbReference type="GO" id="GO:0006260">
    <property type="term" value="P:DNA replication"/>
    <property type="evidence" value="ECO:0007669"/>
    <property type="project" value="UniProtKB-KW"/>
</dbReference>